<protein>
    <submittedName>
        <fullName evidence="1">Uncharacterized protein</fullName>
    </submittedName>
</protein>
<sequence>MRTRPETAERIISSFSFCSPSVPLALGCQVCKHMPSSDNKQHEALNFHFKLLRKGGTASLHLAETIDVQGALHEVAATEIDRCITMAESRINQGVFWELTDLAFTCDEAIQNSAERVDPVGCSASVQNFEGELRFWPPDMHRATVSCSTKPAPRRSYVRKSFLPRMNYRPWQKEGSPKESMMQVRSPQSSKVLISSEVRYNLC</sequence>
<dbReference type="Proteomes" id="UP000007129">
    <property type="component" value="Unassembled WGS sequence"/>
</dbReference>
<dbReference type="HOGENOM" id="CLU_1349158_0_0_1"/>
<proteinExistence type="predicted"/>
<accession>K2RII4</accession>
<dbReference type="AlphaFoldDB" id="K2RII4"/>
<name>K2RII4_MACPH</name>
<evidence type="ECO:0000313" key="1">
    <source>
        <dbReference type="EMBL" id="EKG22386.1"/>
    </source>
</evidence>
<comment type="caution">
    <text evidence="1">The sequence shown here is derived from an EMBL/GenBank/DDBJ whole genome shotgun (WGS) entry which is preliminary data.</text>
</comment>
<dbReference type="InParanoid" id="K2RII4"/>
<dbReference type="VEuPathDB" id="FungiDB:MPH_00283"/>
<organism evidence="1 2">
    <name type="scientific">Macrophomina phaseolina (strain MS6)</name>
    <name type="common">Charcoal rot fungus</name>
    <dbReference type="NCBI Taxonomy" id="1126212"/>
    <lineage>
        <taxon>Eukaryota</taxon>
        <taxon>Fungi</taxon>
        <taxon>Dikarya</taxon>
        <taxon>Ascomycota</taxon>
        <taxon>Pezizomycotina</taxon>
        <taxon>Dothideomycetes</taxon>
        <taxon>Dothideomycetes incertae sedis</taxon>
        <taxon>Botryosphaeriales</taxon>
        <taxon>Botryosphaeriaceae</taxon>
        <taxon>Macrophomina</taxon>
    </lineage>
</organism>
<reference evidence="1 2" key="1">
    <citation type="journal article" date="2012" name="BMC Genomics">
        <title>Tools to kill: Genome of one of the most destructive plant pathogenic fungi Macrophomina phaseolina.</title>
        <authorList>
            <person name="Islam M.S."/>
            <person name="Haque M.S."/>
            <person name="Islam M.M."/>
            <person name="Emdad E.M."/>
            <person name="Halim A."/>
            <person name="Hossen Q.M.M."/>
            <person name="Hossain M.Z."/>
            <person name="Ahmed B."/>
            <person name="Rahim S."/>
            <person name="Rahman M.S."/>
            <person name="Alam M.M."/>
            <person name="Hou S."/>
            <person name="Wan X."/>
            <person name="Saito J.A."/>
            <person name="Alam M."/>
        </authorList>
    </citation>
    <scope>NUCLEOTIDE SEQUENCE [LARGE SCALE GENOMIC DNA]</scope>
    <source>
        <strain evidence="1 2">MS6</strain>
    </source>
</reference>
<gene>
    <name evidence="1" type="ORF">MPH_00283</name>
</gene>
<evidence type="ECO:0000313" key="2">
    <source>
        <dbReference type="Proteomes" id="UP000007129"/>
    </source>
</evidence>
<dbReference type="EMBL" id="AHHD01000011">
    <property type="protein sequence ID" value="EKG22386.1"/>
    <property type="molecule type" value="Genomic_DNA"/>
</dbReference>
<dbReference type="PROSITE" id="PS51257">
    <property type="entry name" value="PROKAR_LIPOPROTEIN"/>
    <property type="match status" value="1"/>
</dbReference>